<organism evidence="5 6">
    <name type="scientific">Ancylomarina salipaludis</name>
    <dbReference type="NCBI Taxonomy" id="2501299"/>
    <lineage>
        <taxon>Bacteria</taxon>
        <taxon>Pseudomonadati</taxon>
        <taxon>Bacteroidota</taxon>
        <taxon>Bacteroidia</taxon>
        <taxon>Marinilabiliales</taxon>
        <taxon>Marinifilaceae</taxon>
        <taxon>Ancylomarina</taxon>
    </lineage>
</organism>
<dbReference type="EMBL" id="SAXA01000015">
    <property type="protein sequence ID" value="RXQ89521.1"/>
    <property type="molecule type" value="Genomic_DNA"/>
</dbReference>
<accession>A0A4V1MZU5</accession>
<keyword evidence="6" id="KW-1185">Reference proteome</keyword>
<dbReference type="SUPFAM" id="SSF48452">
    <property type="entry name" value="TPR-like"/>
    <property type="match status" value="1"/>
</dbReference>
<protein>
    <submittedName>
        <fullName evidence="5">Tetratricopeptide repeat protein</fullName>
    </submittedName>
</protein>
<evidence type="ECO:0000256" key="2">
    <source>
        <dbReference type="ARBA" id="ARBA00022803"/>
    </source>
</evidence>
<sequence length="389" mass="44217">MKKLSFIMVLLLCVSMVNAQKSKVTGASNYLTSGKLDKAKEAIDAGISDEKCVAWPKAYLVQGKVYQAIFESPLPAYRKLSDTPLQIAYDAYMKCLELDVKNKYAKAVKAQMTNLIPDYTNKAVEFYNAEDYNGALNAFEKVLEIENMEMFKADNIAVDTAVIFNAGLAAQKANNLEAAIKYYKQTISYNYGGAKAYAYLSKVLADSNKAEESLTYLHKGFEMYPNDSYMLVELINHYLLGGEPSKAAEYLDKAIALDPENGSYYRAKATLYEKTNEIEKAKELYNIALAKDPKDYISYYNLGVLQINVCEEARKVTNDIIDQKKYDAAVKNLYKLYEEAIPYFENVLEIKPDEQNSIVTLKELYFKLRNEKPEYMKKYEEFKAKADSL</sequence>
<evidence type="ECO:0000256" key="3">
    <source>
        <dbReference type="PROSITE-ProRule" id="PRU00339"/>
    </source>
</evidence>
<keyword evidence="2 3" id="KW-0802">TPR repeat</keyword>
<dbReference type="RefSeq" id="WP_129255357.1">
    <property type="nucleotide sequence ID" value="NZ_SAXA01000015.1"/>
</dbReference>
<dbReference type="Gene3D" id="1.25.40.10">
    <property type="entry name" value="Tetratricopeptide repeat domain"/>
    <property type="match status" value="2"/>
</dbReference>
<feature type="chain" id="PRO_5020505519" evidence="4">
    <location>
        <begin position="20"/>
        <end position="389"/>
    </location>
</feature>
<dbReference type="PROSITE" id="PS50005">
    <property type="entry name" value="TPR"/>
    <property type="match status" value="3"/>
</dbReference>
<keyword evidence="1" id="KW-0677">Repeat</keyword>
<dbReference type="InterPro" id="IPR051685">
    <property type="entry name" value="Ycf3/AcsC/BcsC/TPR_MFPF"/>
</dbReference>
<gene>
    <name evidence="5" type="ORF">EO244_14235</name>
</gene>
<evidence type="ECO:0000256" key="1">
    <source>
        <dbReference type="ARBA" id="ARBA00022737"/>
    </source>
</evidence>
<evidence type="ECO:0000256" key="4">
    <source>
        <dbReference type="SAM" id="SignalP"/>
    </source>
</evidence>
<evidence type="ECO:0000313" key="5">
    <source>
        <dbReference type="EMBL" id="RXQ89521.1"/>
    </source>
</evidence>
<dbReference type="InterPro" id="IPR019734">
    <property type="entry name" value="TPR_rpt"/>
</dbReference>
<dbReference type="OrthoDB" id="739506at2"/>
<feature type="repeat" description="TPR" evidence="3">
    <location>
        <begin position="262"/>
        <end position="295"/>
    </location>
</feature>
<comment type="caution">
    <text evidence="5">The sequence shown here is derived from an EMBL/GenBank/DDBJ whole genome shotgun (WGS) entry which is preliminary data.</text>
</comment>
<dbReference type="PANTHER" id="PTHR44943">
    <property type="entry name" value="CELLULOSE SYNTHASE OPERON PROTEIN C"/>
    <property type="match status" value="1"/>
</dbReference>
<name>A0A4V1MZU5_9BACT</name>
<dbReference type="Pfam" id="PF14559">
    <property type="entry name" value="TPR_19"/>
    <property type="match status" value="1"/>
</dbReference>
<dbReference type="AlphaFoldDB" id="A0A4V1MZU5"/>
<feature type="repeat" description="TPR" evidence="3">
    <location>
        <begin position="228"/>
        <end position="261"/>
    </location>
</feature>
<dbReference type="Proteomes" id="UP000289703">
    <property type="component" value="Unassembled WGS sequence"/>
</dbReference>
<proteinExistence type="predicted"/>
<keyword evidence="4" id="KW-0732">Signal</keyword>
<evidence type="ECO:0000313" key="6">
    <source>
        <dbReference type="Proteomes" id="UP000289703"/>
    </source>
</evidence>
<feature type="repeat" description="TPR" evidence="3">
    <location>
        <begin position="194"/>
        <end position="227"/>
    </location>
</feature>
<dbReference type="PANTHER" id="PTHR44943:SF8">
    <property type="entry name" value="TPR REPEAT-CONTAINING PROTEIN MJ0263"/>
    <property type="match status" value="1"/>
</dbReference>
<reference evidence="5 6" key="1">
    <citation type="submission" date="2019-01" db="EMBL/GenBank/DDBJ databases">
        <title>Ancylomarina salipaludis sp. nov., isolated from a salt marsh.</title>
        <authorList>
            <person name="Yoon J.-H."/>
        </authorList>
    </citation>
    <scope>NUCLEOTIDE SEQUENCE [LARGE SCALE GENOMIC DNA]</scope>
    <source>
        <strain evidence="5 6">SHSM-M15</strain>
    </source>
</reference>
<feature type="signal peptide" evidence="4">
    <location>
        <begin position="1"/>
        <end position="19"/>
    </location>
</feature>
<dbReference type="InterPro" id="IPR011990">
    <property type="entry name" value="TPR-like_helical_dom_sf"/>
</dbReference>
<dbReference type="Pfam" id="PF13432">
    <property type="entry name" value="TPR_16"/>
    <property type="match status" value="1"/>
</dbReference>
<dbReference type="SMART" id="SM00028">
    <property type="entry name" value="TPR"/>
    <property type="match status" value="6"/>
</dbReference>